<dbReference type="OrthoDB" id="9801810at2"/>
<dbReference type="NCBIfam" id="NF001947">
    <property type="entry name" value="PRK00725.1"/>
    <property type="match status" value="1"/>
</dbReference>
<dbReference type="UniPathway" id="UPA00164"/>
<dbReference type="SUPFAM" id="SSF51161">
    <property type="entry name" value="Trimeric LpxA-like enzymes"/>
    <property type="match status" value="1"/>
</dbReference>
<keyword evidence="8 9" id="KW-0119">Carbohydrate metabolism</keyword>
<evidence type="ECO:0000256" key="4">
    <source>
        <dbReference type="ARBA" id="ARBA00022695"/>
    </source>
</evidence>
<comment type="similarity">
    <text evidence="1 9">Belongs to the bacterial/plant glucose-1-phosphate adenylyltransferase family.</text>
</comment>
<dbReference type="Gene3D" id="3.90.550.10">
    <property type="entry name" value="Spore Coat Polysaccharide Biosynthesis Protein SpsA, Chain A"/>
    <property type="match status" value="1"/>
</dbReference>
<sequence>MAAPRVLAIVLAGGEGKRLMPLTVDRAKPAVPFGGIYRLIDFALSNIVNSGYLRVVVLTQYKSHSLDRHIAKTWRMSNLLGNYVAPVPAQQRVGKHWFLGSADAVYQSLNLIDDERPDIVVIVGADNIYRMDFSQMVEQHMDSGFPLTVAGIRQPLSLADQFGVIQADADNPHKIGEFLEKPKDAVGLADSPDEVLASMGNYVFDADALVEAVTSDAKDESSKHDMGGSIVPAFVADGAAGLYDFTFNDVPGSTDRDRNYWRDVGTVDAYYDANQDLISVYPVFNLYNDSWPLFTGYTGLPPAKFVYAHRERLGHALDSLISPGVIISGGEVIGSVLSPGTRVNSWSSVRDSVLFDGVDVGRNATVNRTILDKNVRVEPGAQVGIDHEHDLARGFTVTESGITVVPKGWTVER</sequence>
<evidence type="ECO:0000259" key="11">
    <source>
        <dbReference type="Pfam" id="PF24894"/>
    </source>
</evidence>
<dbReference type="CDD" id="cd02508">
    <property type="entry name" value="ADP_Glucose_PP"/>
    <property type="match status" value="1"/>
</dbReference>
<feature type="domain" description="Nucleotidyl transferase" evidence="10">
    <location>
        <begin position="8"/>
        <end position="277"/>
    </location>
</feature>
<dbReference type="InterPro" id="IPR005835">
    <property type="entry name" value="NTP_transferase_dom"/>
</dbReference>
<comment type="caution">
    <text evidence="9">Lacks conserved residue(s) required for the propagation of feature annotation.</text>
</comment>
<comment type="catalytic activity">
    <reaction evidence="9">
        <text>alpha-D-glucose 1-phosphate + ATP + H(+) = ADP-alpha-D-glucose + diphosphate</text>
        <dbReference type="Rhea" id="RHEA:12120"/>
        <dbReference type="ChEBI" id="CHEBI:15378"/>
        <dbReference type="ChEBI" id="CHEBI:30616"/>
        <dbReference type="ChEBI" id="CHEBI:33019"/>
        <dbReference type="ChEBI" id="CHEBI:57498"/>
        <dbReference type="ChEBI" id="CHEBI:58601"/>
        <dbReference type="EC" id="2.7.7.27"/>
    </reaction>
</comment>
<dbReference type="GO" id="GO:0008878">
    <property type="term" value="F:glucose-1-phosphate adenylyltransferase activity"/>
    <property type="evidence" value="ECO:0007669"/>
    <property type="project" value="UniProtKB-UniRule"/>
</dbReference>
<feature type="binding site" evidence="9">
    <location>
        <begin position="180"/>
        <end position="181"/>
    </location>
    <ligand>
        <name>alpha-D-glucose 1-phosphate</name>
        <dbReference type="ChEBI" id="CHEBI:58601"/>
    </ligand>
</feature>
<dbReference type="EC" id="2.7.7.27" evidence="9"/>
<gene>
    <name evidence="9" type="primary">glgC</name>
    <name evidence="12" type="ORF">ATJ97_0785</name>
</gene>
<feature type="domain" description="Glucose-1-phosphate adenylyltransferase/Bifunctional protein GlmU-like C-terminal hexapeptide" evidence="11">
    <location>
        <begin position="301"/>
        <end position="405"/>
    </location>
</feature>
<keyword evidence="13" id="KW-1185">Reference proteome</keyword>
<dbReference type="Pfam" id="PF00483">
    <property type="entry name" value="NTP_transferase"/>
    <property type="match status" value="1"/>
</dbReference>
<evidence type="ECO:0000256" key="7">
    <source>
        <dbReference type="ARBA" id="ARBA00023056"/>
    </source>
</evidence>
<dbReference type="GO" id="GO:0005978">
    <property type="term" value="P:glycogen biosynthetic process"/>
    <property type="evidence" value="ECO:0007669"/>
    <property type="project" value="UniProtKB-UniRule"/>
</dbReference>
<accession>A0A2A9EIG3</accession>
<feature type="site" description="Could play a key role in the communication between the regulatory and the substrate sites" evidence="9">
    <location>
        <position position="97"/>
    </location>
</feature>
<dbReference type="InterPro" id="IPR056818">
    <property type="entry name" value="GlmU/GlgC-like_hexapep"/>
</dbReference>
<dbReference type="HAMAP" id="MF_00624">
    <property type="entry name" value="GlgC"/>
    <property type="match status" value="1"/>
</dbReference>
<evidence type="ECO:0000259" key="10">
    <source>
        <dbReference type="Pfam" id="PF00483"/>
    </source>
</evidence>
<dbReference type="AlphaFoldDB" id="A0A2A9EIG3"/>
<dbReference type="SUPFAM" id="SSF53448">
    <property type="entry name" value="Nucleotide-diphospho-sugar transferases"/>
    <property type="match status" value="1"/>
</dbReference>
<evidence type="ECO:0000256" key="1">
    <source>
        <dbReference type="ARBA" id="ARBA00010443"/>
    </source>
</evidence>
<comment type="caution">
    <text evidence="12">The sequence shown here is derived from an EMBL/GenBank/DDBJ whole genome shotgun (WGS) entry which is preliminary data.</text>
</comment>
<dbReference type="Proteomes" id="UP000222106">
    <property type="component" value="Unassembled WGS sequence"/>
</dbReference>
<dbReference type="CDD" id="cd04651">
    <property type="entry name" value="LbH_G1P_AT_C"/>
    <property type="match status" value="1"/>
</dbReference>
<evidence type="ECO:0000256" key="9">
    <source>
        <dbReference type="HAMAP-Rule" id="MF_00624"/>
    </source>
</evidence>
<dbReference type="EMBL" id="PDJI01000004">
    <property type="protein sequence ID" value="PFG38311.1"/>
    <property type="molecule type" value="Genomic_DNA"/>
</dbReference>
<proteinExistence type="inferred from homology"/>
<dbReference type="NCBIfam" id="NF002023">
    <property type="entry name" value="PRK00844.1"/>
    <property type="match status" value="1"/>
</dbReference>
<comment type="subunit">
    <text evidence="9">Homotetramer.</text>
</comment>
<dbReference type="InterPro" id="IPR029044">
    <property type="entry name" value="Nucleotide-diphossugar_trans"/>
</dbReference>
<keyword evidence="3 9" id="KW-0808">Transferase</keyword>
<evidence type="ECO:0000256" key="8">
    <source>
        <dbReference type="ARBA" id="ARBA00023277"/>
    </source>
</evidence>
<keyword evidence="7 9" id="KW-0320">Glycogen biosynthesis</keyword>
<protein>
    <recommendedName>
        <fullName evidence="9">Glucose-1-phosphate adenylyltransferase</fullName>
        <ecNumber evidence="9">2.7.7.27</ecNumber>
    </recommendedName>
    <alternativeName>
        <fullName evidence="9">ADP-glucose pyrophosphorylase</fullName>
        <shortName evidence="9">ADPGlc PPase</shortName>
    </alternativeName>
    <alternativeName>
        <fullName evidence="9">ADP-glucose synthase</fullName>
    </alternativeName>
</protein>
<dbReference type="PROSITE" id="PS00809">
    <property type="entry name" value="ADP_GLC_PYROPHOSPH_2"/>
    <property type="match status" value="1"/>
</dbReference>
<keyword evidence="6 9" id="KW-0067">ATP-binding</keyword>
<comment type="pathway">
    <text evidence="9">Glycan biosynthesis; glycogen biosynthesis.</text>
</comment>
<dbReference type="Pfam" id="PF24894">
    <property type="entry name" value="Hexapep_GlmU"/>
    <property type="match status" value="1"/>
</dbReference>
<organism evidence="12 13">
    <name type="scientific">Georgenia soli</name>
    <dbReference type="NCBI Taxonomy" id="638953"/>
    <lineage>
        <taxon>Bacteria</taxon>
        <taxon>Bacillati</taxon>
        <taxon>Actinomycetota</taxon>
        <taxon>Actinomycetes</taxon>
        <taxon>Micrococcales</taxon>
        <taxon>Bogoriellaceae</taxon>
        <taxon>Georgenia</taxon>
    </lineage>
</organism>
<feature type="site" description="Could play a key role in the communication between the regulatory and the substrate sites" evidence="9">
    <location>
        <position position="60"/>
    </location>
</feature>
<feature type="binding site" evidence="9">
    <location>
        <position position="163"/>
    </location>
    <ligand>
        <name>alpha-D-glucose 1-phosphate</name>
        <dbReference type="ChEBI" id="CHEBI:58601"/>
    </ligand>
</feature>
<evidence type="ECO:0000256" key="3">
    <source>
        <dbReference type="ARBA" id="ARBA00022679"/>
    </source>
</evidence>
<keyword evidence="5 9" id="KW-0547">Nucleotide-binding</keyword>
<evidence type="ECO:0000313" key="13">
    <source>
        <dbReference type="Proteomes" id="UP000222106"/>
    </source>
</evidence>
<evidence type="ECO:0000256" key="5">
    <source>
        <dbReference type="ARBA" id="ARBA00022741"/>
    </source>
</evidence>
<dbReference type="PANTHER" id="PTHR43523">
    <property type="entry name" value="GLUCOSE-1-PHOSPHATE ADENYLYLTRANSFERASE-RELATED"/>
    <property type="match status" value="1"/>
</dbReference>
<name>A0A2A9EIG3_9MICO</name>
<dbReference type="NCBIfam" id="TIGR02091">
    <property type="entry name" value="glgC"/>
    <property type="match status" value="1"/>
</dbReference>
<dbReference type="InterPro" id="IPR011831">
    <property type="entry name" value="ADP-Glc_PPase"/>
</dbReference>
<keyword evidence="4 9" id="KW-0548">Nucleotidyltransferase</keyword>
<dbReference type="InterPro" id="IPR023049">
    <property type="entry name" value="GlgC_bac"/>
</dbReference>
<dbReference type="PROSITE" id="PS00808">
    <property type="entry name" value="ADP_GLC_PYROPHOSPH_1"/>
    <property type="match status" value="1"/>
</dbReference>
<comment type="function">
    <text evidence="9">Involved in the biosynthesis of ADP-glucose, a building block required for the elongation reactions to produce glycogen. Catalyzes the reaction between ATP and alpha-D-glucose 1-phosphate (G1P) to produce pyrophosphate and ADP-Glc.</text>
</comment>
<dbReference type="InterPro" id="IPR011004">
    <property type="entry name" value="Trimer_LpxA-like_sf"/>
</dbReference>
<evidence type="ECO:0000256" key="2">
    <source>
        <dbReference type="ARBA" id="ARBA00022600"/>
    </source>
</evidence>
<dbReference type="Gene3D" id="2.160.10.10">
    <property type="entry name" value="Hexapeptide repeat proteins"/>
    <property type="match status" value="1"/>
</dbReference>
<dbReference type="RefSeq" id="WP_098482609.1">
    <property type="nucleotide sequence ID" value="NZ_PDJI01000004.1"/>
</dbReference>
<keyword evidence="2 9" id="KW-0321">Glycogen metabolism</keyword>
<dbReference type="PROSITE" id="PS00810">
    <property type="entry name" value="ADP_GLC_PYROPHOSPH_3"/>
    <property type="match status" value="1"/>
</dbReference>
<dbReference type="PANTHER" id="PTHR43523:SF2">
    <property type="entry name" value="GLUCOSE-1-PHOSPHATE ADENYLYLTRANSFERASE"/>
    <property type="match status" value="1"/>
</dbReference>
<dbReference type="InterPro" id="IPR005836">
    <property type="entry name" value="ADP_Glu_pyroP_CS"/>
</dbReference>
<feature type="binding site" evidence="9">
    <location>
        <position position="198"/>
    </location>
    <ligand>
        <name>alpha-D-glucose 1-phosphate</name>
        <dbReference type="ChEBI" id="CHEBI:58601"/>
    </ligand>
</feature>
<dbReference type="GO" id="GO:0005524">
    <property type="term" value="F:ATP binding"/>
    <property type="evidence" value="ECO:0007669"/>
    <property type="project" value="UniProtKB-KW"/>
</dbReference>
<evidence type="ECO:0000313" key="12">
    <source>
        <dbReference type="EMBL" id="PFG38311.1"/>
    </source>
</evidence>
<reference evidence="12 13" key="1">
    <citation type="submission" date="2017-10" db="EMBL/GenBank/DDBJ databases">
        <title>Sequencing the genomes of 1000 actinobacteria strains.</title>
        <authorList>
            <person name="Klenk H.-P."/>
        </authorList>
    </citation>
    <scope>NUCLEOTIDE SEQUENCE [LARGE SCALE GENOMIC DNA]</scope>
    <source>
        <strain evidence="12 13">DSM 21838</strain>
    </source>
</reference>
<evidence type="ECO:0000256" key="6">
    <source>
        <dbReference type="ARBA" id="ARBA00022840"/>
    </source>
</evidence>